<dbReference type="OrthoDB" id="6024794at2"/>
<dbReference type="AlphaFoldDB" id="A0A6H9YP42"/>
<proteinExistence type="predicted"/>
<dbReference type="InterPro" id="IPR019587">
    <property type="entry name" value="Polyketide_cyclase/dehydratase"/>
</dbReference>
<keyword evidence="2" id="KW-1185">Reference proteome</keyword>
<dbReference type="SUPFAM" id="SSF55961">
    <property type="entry name" value="Bet v1-like"/>
    <property type="match status" value="1"/>
</dbReference>
<sequence>MATIYKEILLDAAPEVVWDALKDYGALHERLVVGFVTDARMEGDDRVVTFFNGMVARERLVGMDEGARRLAYSVTESPTGFTHHMASAQVFAEGEGTRFVWITDCLPDGVAGAVDDFMGRGLLALKETLAPGP</sequence>
<reference evidence="1 2" key="1">
    <citation type="submission" date="2019-09" db="EMBL/GenBank/DDBJ databases">
        <title>Actinomadura physcomitrii sp. nov., a novel actinomycete isolated from moss [Physcomitrium sphaericum (Ludw) Fuernr].</title>
        <authorList>
            <person name="Zhuang X."/>
            <person name="Liu C."/>
        </authorList>
    </citation>
    <scope>NUCLEOTIDE SEQUENCE [LARGE SCALE GENOMIC DNA]</scope>
    <source>
        <strain evidence="1 2">HMC1</strain>
    </source>
</reference>
<organism evidence="1 2">
    <name type="scientific">Actinomadura rudentiformis</name>
    <dbReference type="NCBI Taxonomy" id="359158"/>
    <lineage>
        <taxon>Bacteria</taxon>
        <taxon>Bacillati</taxon>
        <taxon>Actinomycetota</taxon>
        <taxon>Actinomycetes</taxon>
        <taxon>Streptosporangiales</taxon>
        <taxon>Thermomonosporaceae</taxon>
        <taxon>Actinomadura</taxon>
    </lineage>
</organism>
<gene>
    <name evidence="1" type="ORF">F8566_11725</name>
</gene>
<dbReference type="RefSeq" id="WP_151560222.1">
    <property type="nucleotide sequence ID" value="NZ_WBMT01000005.1"/>
</dbReference>
<comment type="caution">
    <text evidence="1">The sequence shown here is derived from an EMBL/GenBank/DDBJ whole genome shotgun (WGS) entry which is preliminary data.</text>
</comment>
<dbReference type="Gene3D" id="3.30.530.20">
    <property type="match status" value="1"/>
</dbReference>
<dbReference type="CDD" id="cd07821">
    <property type="entry name" value="PYR_PYL_RCAR_like"/>
    <property type="match status" value="1"/>
</dbReference>
<protein>
    <submittedName>
        <fullName evidence="1">SRPBCC family protein</fullName>
    </submittedName>
</protein>
<accession>A0A6H9YP42</accession>
<dbReference type="Proteomes" id="UP000468735">
    <property type="component" value="Unassembled WGS sequence"/>
</dbReference>
<name>A0A6H9YP42_9ACTN</name>
<dbReference type="InterPro" id="IPR023393">
    <property type="entry name" value="START-like_dom_sf"/>
</dbReference>
<dbReference type="Pfam" id="PF10604">
    <property type="entry name" value="Polyketide_cyc2"/>
    <property type="match status" value="1"/>
</dbReference>
<dbReference type="EMBL" id="WBMT01000005">
    <property type="protein sequence ID" value="KAB2349453.1"/>
    <property type="molecule type" value="Genomic_DNA"/>
</dbReference>
<evidence type="ECO:0000313" key="2">
    <source>
        <dbReference type="Proteomes" id="UP000468735"/>
    </source>
</evidence>
<evidence type="ECO:0000313" key="1">
    <source>
        <dbReference type="EMBL" id="KAB2349453.1"/>
    </source>
</evidence>